<dbReference type="InterPro" id="IPR015797">
    <property type="entry name" value="NUDIX_hydrolase-like_dom_sf"/>
</dbReference>
<dbReference type="STRING" id="1802280.A3B37_01010"/>
<evidence type="ECO:0000256" key="4">
    <source>
        <dbReference type="ARBA" id="ARBA00022801"/>
    </source>
</evidence>
<dbReference type="EMBL" id="MHQS01000006">
    <property type="protein sequence ID" value="OHA09107.1"/>
    <property type="molecule type" value="Genomic_DNA"/>
</dbReference>
<proteinExistence type="inferred from homology"/>
<evidence type="ECO:0000259" key="6">
    <source>
        <dbReference type="PROSITE" id="PS51462"/>
    </source>
</evidence>
<evidence type="ECO:0000256" key="2">
    <source>
        <dbReference type="ARBA" id="ARBA00018911"/>
    </source>
</evidence>
<evidence type="ECO:0000256" key="3">
    <source>
        <dbReference type="ARBA" id="ARBA00022741"/>
    </source>
</evidence>
<evidence type="ECO:0000256" key="1">
    <source>
        <dbReference type="ARBA" id="ARBA00005582"/>
    </source>
</evidence>
<dbReference type="Pfam" id="PF00293">
    <property type="entry name" value="NUDIX"/>
    <property type="match status" value="1"/>
</dbReference>
<accession>A0A1G2LBV8</accession>
<dbReference type="GO" id="GO:0004081">
    <property type="term" value="F:bis(5'-nucleosyl)-tetraphosphatase (asymmetrical) activity"/>
    <property type="evidence" value="ECO:0007669"/>
    <property type="project" value="TreeGrafter"/>
</dbReference>
<evidence type="ECO:0000313" key="8">
    <source>
        <dbReference type="Proteomes" id="UP000176705"/>
    </source>
</evidence>
<organism evidence="7 8">
    <name type="scientific">Candidatus Sungbacteria bacterium RIFCSPLOWO2_01_FULL_59_16</name>
    <dbReference type="NCBI Taxonomy" id="1802280"/>
    <lineage>
        <taxon>Bacteria</taxon>
        <taxon>Candidatus Sungiibacteriota</taxon>
    </lineage>
</organism>
<dbReference type="Proteomes" id="UP000176705">
    <property type="component" value="Unassembled WGS sequence"/>
</dbReference>
<reference evidence="7 8" key="1">
    <citation type="journal article" date="2016" name="Nat. Commun.">
        <title>Thousands of microbial genomes shed light on interconnected biogeochemical processes in an aquifer system.</title>
        <authorList>
            <person name="Anantharaman K."/>
            <person name="Brown C.T."/>
            <person name="Hug L.A."/>
            <person name="Sharon I."/>
            <person name="Castelle C.J."/>
            <person name="Probst A.J."/>
            <person name="Thomas B.C."/>
            <person name="Singh A."/>
            <person name="Wilkins M.J."/>
            <person name="Karaoz U."/>
            <person name="Brodie E.L."/>
            <person name="Williams K.H."/>
            <person name="Hubbard S.S."/>
            <person name="Banfield J.F."/>
        </authorList>
    </citation>
    <scope>NUCLEOTIDE SEQUENCE [LARGE SCALE GENOMIC DNA]</scope>
</reference>
<dbReference type="InterPro" id="IPR051325">
    <property type="entry name" value="Nudix_hydrolase_domain"/>
</dbReference>
<sequence>MPVERTGGIIFFRNAPEGRRYLILRSARDIPDRPKFWDIPKGQLEDAERRGIDAAMREAKEETGLEDFSLVPDFKHTVSYVTRREGRPVPKFVAVFLAEAHTDAVRLSWEHDAYEWTSFDEAMEKLSTMRPALKAAEAYLSRHA</sequence>
<dbReference type="SUPFAM" id="SSF55811">
    <property type="entry name" value="Nudix"/>
    <property type="match status" value="1"/>
</dbReference>
<keyword evidence="4" id="KW-0378">Hydrolase</keyword>
<protein>
    <recommendedName>
        <fullName evidence="2">Bis(5'-nucleosyl)-tetraphosphatase [asymmetrical]</fullName>
    </recommendedName>
    <alternativeName>
        <fullName evidence="5">Diadenosine 5',5'''-P1,P4-tetraphosphate asymmetrical hydrolase</fullName>
    </alternativeName>
</protein>
<evidence type="ECO:0000256" key="5">
    <source>
        <dbReference type="ARBA" id="ARBA00032644"/>
    </source>
</evidence>
<keyword evidence="3" id="KW-0547">Nucleotide-binding</keyword>
<dbReference type="AlphaFoldDB" id="A0A1G2LBV8"/>
<dbReference type="GO" id="GO:0006754">
    <property type="term" value="P:ATP biosynthetic process"/>
    <property type="evidence" value="ECO:0007669"/>
    <property type="project" value="TreeGrafter"/>
</dbReference>
<dbReference type="Gene3D" id="3.90.79.10">
    <property type="entry name" value="Nucleoside Triphosphate Pyrophosphohydrolase"/>
    <property type="match status" value="1"/>
</dbReference>
<comment type="similarity">
    <text evidence="1">Belongs to the Nudix hydrolase family.</text>
</comment>
<name>A0A1G2LBV8_9BACT</name>
<feature type="domain" description="Nudix hydrolase" evidence="6">
    <location>
        <begin position="2"/>
        <end position="140"/>
    </location>
</feature>
<dbReference type="InterPro" id="IPR003565">
    <property type="entry name" value="Tetra_PHTase"/>
</dbReference>
<evidence type="ECO:0000313" key="7">
    <source>
        <dbReference type="EMBL" id="OHA09107.1"/>
    </source>
</evidence>
<dbReference type="GO" id="GO:0006167">
    <property type="term" value="P:AMP biosynthetic process"/>
    <property type="evidence" value="ECO:0007669"/>
    <property type="project" value="TreeGrafter"/>
</dbReference>
<dbReference type="InterPro" id="IPR000086">
    <property type="entry name" value="NUDIX_hydrolase_dom"/>
</dbReference>
<gene>
    <name evidence="7" type="ORF">A3B37_01010</name>
</gene>
<dbReference type="PROSITE" id="PS51462">
    <property type="entry name" value="NUDIX"/>
    <property type="match status" value="1"/>
</dbReference>
<dbReference type="PANTHER" id="PTHR21340:SF0">
    <property type="entry name" value="BIS(5'-NUCLEOSYL)-TETRAPHOSPHATASE [ASYMMETRICAL]"/>
    <property type="match status" value="1"/>
</dbReference>
<dbReference type="PANTHER" id="PTHR21340">
    <property type="entry name" value="DIADENOSINE 5,5-P1,P4-TETRAPHOSPHATE PYROPHOSPHOHYDROLASE MUTT"/>
    <property type="match status" value="1"/>
</dbReference>
<comment type="caution">
    <text evidence="7">The sequence shown here is derived from an EMBL/GenBank/DDBJ whole genome shotgun (WGS) entry which is preliminary data.</text>
</comment>
<dbReference type="CDD" id="cd03428">
    <property type="entry name" value="NUDIX_Ap4A_Nudt2"/>
    <property type="match status" value="1"/>
</dbReference>
<dbReference type="GO" id="GO:0000166">
    <property type="term" value="F:nucleotide binding"/>
    <property type="evidence" value="ECO:0007669"/>
    <property type="project" value="UniProtKB-KW"/>
</dbReference>